<dbReference type="Proteomes" id="UP000248483">
    <property type="component" value="Unplaced"/>
</dbReference>
<evidence type="ECO:0000313" key="1">
    <source>
        <dbReference type="Proteomes" id="UP000248483"/>
    </source>
</evidence>
<organism evidence="1 2">
    <name type="scientific">Delphinapterus leucas</name>
    <name type="common">Beluga whale</name>
    <dbReference type="NCBI Taxonomy" id="9749"/>
    <lineage>
        <taxon>Eukaryota</taxon>
        <taxon>Metazoa</taxon>
        <taxon>Chordata</taxon>
        <taxon>Craniata</taxon>
        <taxon>Vertebrata</taxon>
        <taxon>Euteleostomi</taxon>
        <taxon>Mammalia</taxon>
        <taxon>Eutheria</taxon>
        <taxon>Laurasiatheria</taxon>
        <taxon>Artiodactyla</taxon>
        <taxon>Whippomorpha</taxon>
        <taxon>Cetacea</taxon>
        <taxon>Odontoceti</taxon>
        <taxon>Monodontidae</taxon>
        <taxon>Delphinapterus</taxon>
    </lineage>
</organism>
<evidence type="ECO:0000313" key="2">
    <source>
        <dbReference type="RefSeq" id="XP_022434925.1"/>
    </source>
</evidence>
<dbReference type="GeneID" id="111177462"/>
<dbReference type="RefSeq" id="XP_022434925.1">
    <property type="nucleotide sequence ID" value="XM_022579217.2"/>
</dbReference>
<protein>
    <submittedName>
        <fullName evidence="2">Uncharacterized protein LOC111177462 isoform X1</fullName>
    </submittedName>
</protein>
<proteinExistence type="predicted"/>
<reference evidence="2" key="1">
    <citation type="submission" date="2025-08" db="UniProtKB">
        <authorList>
            <consortium name="RefSeq"/>
        </authorList>
    </citation>
    <scope>IDENTIFICATION</scope>
    <source>
        <tissue evidence="2">Blood</tissue>
    </source>
</reference>
<dbReference type="KEGG" id="dle:111177462"/>
<accession>A0A2Y9NLM1</accession>
<dbReference type="InParanoid" id="A0A2Y9NLM1"/>
<dbReference type="AlphaFoldDB" id="A0A2Y9NLM1"/>
<keyword evidence="1" id="KW-1185">Reference proteome</keyword>
<name>A0A2Y9NLM1_DELLE</name>
<gene>
    <name evidence="2" type="primary">LOC111177462</name>
</gene>
<sequence length="171" mass="18144">MCSLMLVRLPGTGSSRRCWRWNVGAVGIFGGIEGLYTYSAPRTWGAVLVCPAGLAGLCLPSACSPDASSAPEAVVEPHQASLTTHLKNERFGRGPVGNENRTATLCGNRLQGSHFLTALDGSFSPPTAGARGDFSLIFTVEALSRSWRFRSLVSSVIYGIIVGQLINFKIG</sequence>